<reference evidence="13 14" key="1">
    <citation type="submission" date="2016-06" db="EMBL/GenBank/DDBJ databases">
        <authorList>
            <person name="Kjaerup R.B."/>
            <person name="Dalgaard T.S."/>
            <person name="Juul-Madsen H.R."/>
        </authorList>
    </citation>
    <scope>NUCLEOTIDE SEQUENCE [LARGE SCALE GENOMIC DNA]</scope>
    <source>
        <strain evidence="13">3</strain>
    </source>
</reference>
<feature type="domain" description="Pyruvate kinase barrel" evidence="12">
    <location>
        <begin position="367"/>
        <end position="579"/>
    </location>
</feature>
<comment type="pathway">
    <text evidence="1">Carbohydrate degradation; glycolysis; pyruvate from D-glyceraldehyde 3-phosphate: step 5/5.</text>
</comment>
<keyword evidence="9" id="KW-0460">Magnesium</keyword>
<gene>
    <name evidence="13" type="ORF">ACCAA_720027</name>
</gene>
<keyword evidence="7 13" id="KW-0418">Kinase</keyword>
<dbReference type="PANTHER" id="PTHR11817">
    <property type="entry name" value="PYRUVATE KINASE"/>
    <property type="match status" value="1"/>
</dbReference>
<evidence type="ECO:0000256" key="8">
    <source>
        <dbReference type="ARBA" id="ARBA00022840"/>
    </source>
</evidence>
<dbReference type="Proteomes" id="UP000199169">
    <property type="component" value="Unassembled WGS sequence"/>
</dbReference>
<dbReference type="GO" id="GO:0005524">
    <property type="term" value="F:ATP binding"/>
    <property type="evidence" value="ECO:0007669"/>
    <property type="project" value="UniProtKB-KW"/>
</dbReference>
<keyword evidence="11 13" id="KW-0670">Pyruvate</keyword>
<evidence type="ECO:0000256" key="2">
    <source>
        <dbReference type="ARBA" id="ARBA00008663"/>
    </source>
</evidence>
<dbReference type="UniPathway" id="UPA00109">
    <property type="reaction ID" value="UER00188"/>
</dbReference>
<dbReference type="GO" id="GO:0016301">
    <property type="term" value="F:kinase activity"/>
    <property type="evidence" value="ECO:0007669"/>
    <property type="project" value="UniProtKB-KW"/>
</dbReference>
<dbReference type="InterPro" id="IPR015806">
    <property type="entry name" value="Pyrv_Knase_insert_dom_sf"/>
</dbReference>
<evidence type="ECO:0000256" key="3">
    <source>
        <dbReference type="ARBA" id="ARBA00012142"/>
    </source>
</evidence>
<dbReference type="InterPro" id="IPR040442">
    <property type="entry name" value="Pyrv_kinase-like_dom_sf"/>
</dbReference>
<keyword evidence="4 13" id="KW-0808">Transferase</keyword>
<dbReference type="EMBL" id="FLQX01000152">
    <property type="protein sequence ID" value="SBT09548.1"/>
    <property type="molecule type" value="Genomic_DNA"/>
</dbReference>
<dbReference type="GO" id="GO:0030955">
    <property type="term" value="F:potassium ion binding"/>
    <property type="evidence" value="ECO:0007669"/>
    <property type="project" value="InterPro"/>
</dbReference>
<proteinExistence type="inferred from homology"/>
<dbReference type="NCBIfam" id="NF011314">
    <property type="entry name" value="PRK14725.1"/>
    <property type="match status" value="1"/>
</dbReference>
<feature type="domain" description="Pyruvate kinase barrel" evidence="12">
    <location>
        <begin position="138"/>
        <end position="216"/>
    </location>
</feature>
<dbReference type="Gene3D" id="3.20.20.60">
    <property type="entry name" value="Phosphoenolpyruvate-binding domains"/>
    <property type="match status" value="2"/>
</dbReference>
<dbReference type="EC" id="2.7.1.40" evidence="3"/>
<dbReference type="AlphaFoldDB" id="A0A1A8XZQ1"/>
<keyword evidence="8" id="KW-0067">ATP-binding</keyword>
<sequence length="621" mass="67513">MTTQTTQLAPRQLERLVAQLGALRDGAIKLEKSYAAELGRIEPSRRNSARNFLHYLSIRQHDIRSLQEDLGSLGLSSLGVLEPHAMSSLNSVMAILEQLTDSGFGPAPEPPVDFHTGPLLLRDHARALLGPEPRDRFVRIMVTMPSEAASDARLVHDLLVAGMDVMRINCAHDGPEVWAAMVDKLRRAEREVGRSCRIQADLAGPKLRTGSIRASGRVIRLAPRRDVFGRPVVAGRVWLTPAEATVPAPKDVRFTLRIEGGLLAQLAPGDLVGFSDARGQEHQLKVTEAAGACWLAEIERTAYVEDGTVISATRAGKPLGEGRIVGVPEVINPIALLPGDLLILTRADEPGAEAERDADGRVLRPAHIHCTLEAAFEQAEPGQSVWFDDGKIGGVVKENDGERITVRITQTGPEGAKLRAEKGINFPDTALSMSALTDKDLKDLPEVVKLVDMVALSFVRGPADVERLHDELYRLGASHLGVVLKIENRQAFENLPRILLAGLHSTPVGVMIARGDLAVEVGFERLSEVQQEILWLCEAAHVPVIWATQILEGMAKKGSPSRAEVSDAAMSILAECAMLNKGPNIVDTVRFLNGIIGRMDQHFVKQQPTLRKLSVAQLKEA</sequence>
<evidence type="ECO:0000256" key="4">
    <source>
        <dbReference type="ARBA" id="ARBA00022679"/>
    </source>
</evidence>
<evidence type="ECO:0000313" key="14">
    <source>
        <dbReference type="Proteomes" id="UP000199169"/>
    </source>
</evidence>
<dbReference type="RefSeq" id="WP_186408877.1">
    <property type="nucleotide sequence ID" value="NZ_FLQX01000152.1"/>
</dbReference>
<evidence type="ECO:0000256" key="11">
    <source>
        <dbReference type="ARBA" id="ARBA00023317"/>
    </source>
</evidence>
<dbReference type="InterPro" id="IPR015793">
    <property type="entry name" value="Pyrv_Knase_brl"/>
</dbReference>
<dbReference type="SUPFAM" id="SSF51621">
    <property type="entry name" value="Phosphoenolpyruvate/pyruvate domain"/>
    <property type="match status" value="1"/>
</dbReference>
<dbReference type="STRING" id="1860102.ACCAA_720027"/>
<evidence type="ECO:0000256" key="9">
    <source>
        <dbReference type="ARBA" id="ARBA00022842"/>
    </source>
</evidence>
<comment type="similarity">
    <text evidence="2">Belongs to the pyruvate kinase family.</text>
</comment>
<organism evidence="13 14">
    <name type="scientific">Candidatus Accumulibacter aalborgensis</name>
    <dbReference type="NCBI Taxonomy" id="1860102"/>
    <lineage>
        <taxon>Bacteria</taxon>
        <taxon>Pseudomonadati</taxon>
        <taxon>Pseudomonadota</taxon>
        <taxon>Betaproteobacteria</taxon>
        <taxon>Candidatus Accumulibacter</taxon>
    </lineage>
</organism>
<dbReference type="GO" id="GO:0000287">
    <property type="term" value="F:magnesium ion binding"/>
    <property type="evidence" value="ECO:0007669"/>
    <property type="project" value="InterPro"/>
</dbReference>
<evidence type="ECO:0000313" key="13">
    <source>
        <dbReference type="EMBL" id="SBT09548.1"/>
    </source>
</evidence>
<keyword evidence="5" id="KW-0479">Metal-binding</keyword>
<dbReference type="InterPro" id="IPR001697">
    <property type="entry name" value="Pyr_Knase"/>
</dbReference>
<accession>A0A1A8XZQ1</accession>
<keyword evidence="10" id="KW-0324">Glycolysis</keyword>
<evidence type="ECO:0000256" key="5">
    <source>
        <dbReference type="ARBA" id="ARBA00022723"/>
    </source>
</evidence>
<keyword evidence="14" id="KW-1185">Reference proteome</keyword>
<evidence type="ECO:0000256" key="7">
    <source>
        <dbReference type="ARBA" id="ARBA00022777"/>
    </source>
</evidence>
<dbReference type="InterPro" id="IPR015813">
    <property type="entry name" value="Pyrv/PenolPyrv_kinase-like_dom"/>
</dbReference>
<keyword evidence="6" id="KW-0547">Nucleotide-binding</keyword>
<dbReference type="Pfam" id="PF00224">
    <property type="entry name" value="PK"/>
    <property type="match status" value="2"/>
</dbReference>
<evidence type="ECO:0000256" key="1">
    <source>
        <dbReference type="ARBA" id="ARBA00004997"/>
    </source>
</evidence>
<dbReference type="SUPFAM" id="SSF50800">
    <property type="entry name" value="PK beta-barrel domain-like"/>
    <property type="match status" value="1"/>
</dbReference>
<dbReference type="GO" id="GO:0004743">
    <property type="term" value="F:pyruvate kinase activity"/>
    <property type="evidence" value="ECO:0007669"/>
    <property type="project" value="UniProtKB-EC"/>
</dbReference>
<evidence type="ECO:0000256" key="6">
    <source>
        <dbReference type="ARBA" id="ARBA00022741"/>
    </source>
</evidence>
<dbReference type="Gene3D" id="2.40.33.10">
    <property type="entry name" value="PK beta-barrel domain-like"/>
    <property type="match status" value="2"/>
</dbReference>
<dbReference type="InterPro" id="IPR011037">
    <property type="entry name" value="Pyrv_Knase-like_insert_dom_sf"/>
</dbReference>
<name>A0A1A8XZQ1_9PROT</name>
<evidence type="ECO:0000259" key="12">
    <source>
        <dbReference type="Pfam" id="PF00224"/>
    </source>
</evidence>
<evidence type="ECO:0000256" key="10">
    <source>
        <dbReference type="ARBA" id="ARBA00023152"/>
    </source>
</evidence>
<protein>
    <recommendedName>
        <fullName evidence="3">pyruvate kinase</fullName>
        <ecNumber evidence="3">2.7.1.40</ecNumber>
    </recommendedName>
</protein>